<name>A0A084G4B8_PSEDA</name>
<dbReference type="RefSeq" id="XP_016641979.1">
    <property type="nucleotide sequence ID" value="XM_016788398.1"/>
</dbReference>
<dbReference type="OrthoDB" id="3648173at2759"/>
<comment type="caution">
    <text evidence="9">The sequence shown here is derived from an EMBL/GenBank/DDBJ whole genome shotgun (WGS) entry which is preliminary data.</text>
</comment>
<evidence type="ECO:0000256" key="5">
    <source>
        <dbReference type="ARBA" id="ARBA00038359"/>
    </source>
</evidence>
<evidence type="ECO:0000256" key="3">
    <source>
        <dbReference type="ARBA" id="ARBA00022989"/>
    </source>
</evidence>
<evidence type="ECO:0000256" key="6">
    <source>
        <dbReference type="SAM" id="MobiDB-lite"/>
    </source>
</evidence>
<sequence>MHTERPPGFDPARDNESKQGTVIAIAVVFYDYAIFFAQFVSIAVSALTIVEAHYALGRHLWSVPPEDSMMQIKILYGVILGYNFGLNVVKICFLLFYLRIFGSTILRTISKWFLVYVGIWTVTQLILLAVTCMPIAVIAPSMEGRCINTYPLWLFSSIMSMLTDFVIFALPLPWVVKLRMRRKQKIVTVLMFSLGFFTCVISIIRIFTLAASVNAADPTWDNVGTGCWSIVEFNCAILCSNLPTLRPLVVKYYPSFAQSSEGDRSGSYPRYSPYARARRTKQTGASAVVGSDGGGSGFNKLEESGGGRSTVTTGGSGGGERSESQEHLQAVATMCYSGVKDRAGIELEDRRGATGRRVGEGKGKGILVTRETNVVSDLAPVRGHGRNTSLGI</sequence>
<comment type="similarity">
    <text evidence="5">Belongs to the SAT4 family.</text>
</comment>
<feature type="domain" description="Rhodopsin" evidence="8">
    <location>
        <begin position="29"/>
        <end position="250"/>
    </location>
</feature>
<dbReference type="Pfam" id="PF20684">
    <property type="entry name" value="Fung_rhodopsin"/>
    <property type="match status" value="1"/>
</dbReference>
<keyword evidence="2 7" id="KW-0812">Transmembrane</keyword>
<evidence type="ECO:0000256" key="4">
    <source>
        <dbReference type="ARBA" id="ARBA00023136"/>
    </source>
</evidence>
<feature type="transmembrane region" description="Helical" evidence="7">
    <location>
        <begin position="113"/>
        <end position="138"/>
    </location>
</feature>
<keyword evidence="10" id="KW-1185">Reference proteome</keyword>
<feature type="compositionally biased region" description="Gly residues" evidence="6">
    <location>
        <begin position="306"/>
        <end position="319"/>
    </location>
</feature>
<feature type="region of interest" description="Disordered" evidence="6">
    <location>
        <begin position="258"/>
        <end position="325"/>
    </location>
</feature>
<dbReference type="GeneID" id="27725321"/>
<evidence type="ECO:0000256" key="1">
    <source>
        <dbReference type="ARBA" id="ARBA00004141"/>
    </source>
</evidence>
<dbReference type="InterPro" id="IPR049326">
    <property type="entry name" value="Rhodopsin_dom_fungi"/>
</dbReference>
<evidence type="ECO:0000259" key="8">
    <source>
        <dbReference type="Pfam" id="PF20684"/>
    </source>
</evidence>
<feature type="transmembrane region" description="Helical" evidence="7">
    <location>
        <begin position="21"/>
        <end position="54"/>
    </location>
</feature>
<feature type="transmembrane region" description="Helical" evidence="7">
    <location>
        <begin position="186"/>
        <end position="207"/>
    </location>
</feature>
<dbReference type="InterPro" id="IPR052337">
    <property type="entry name" value="SAT4-like"/>
</dbReference>
<gene>
    <name evidence="9" type="ORF">SAPIO_CDS6249</name>
</gene>
<comment type="subcellular location">
    <subcellularLocation>
        <location evidence="1">Membrane</location>
        <topology evidence="1">Multi-pass membrane protein</topology>
    </subcellularLocation>
</comment>
<dbReference type="PANTHER" id="PTHR33048:SF47">
    <property type="entry name" value="INTEGRAL MEMBRANE PROTEIN-RELATED"/>
    <property type="match status" value="1"/>
</dbReference>
<dbReference type="EMBL" id="JOWA01000101">
    <property type="protein sequence ID" value="KEZ42180.1"/>
    <property type="molecule type" value="Genomic_DNA"/>
</dbReference>
<evidence type="ECO:0000313" key="10">
    <source>
        <dbReference type="Proteomes" id="UP000028545"/>
    </source>
</evidence>
<evidence type="ECO:0000256" key="2">
    <source>
        <dbReference type="ARBA" id="ARBA00022692"/>
    </source>
</evidence>
<keyword evidence="3 7" id="KW-1133">Transmembrane helix</keyword>
<dbReference type="AlphaFoldDB" id="A0A084G4B8"/>
<organism evidence="9 10">
    <name type="scientific">Pseudallescheria apiosperma</name>
    <name type="common">Scedosporium apiospermum</name>
    <dbReference type="NCBI Taxonomy" id="563466"/>
    <lineage>
        <taxon>Eukaryota</taxon>
        <taxon>Fungi</taxon>
        <taxon>Dikarya</taxon>
        <taxon>Ascomycota</taxon>
        <taxon>Pezizomycotina</taxon>
        <taxon>Sordariomycetes</taxon>
        <taxon>Hypocreomycetidae</taxon>
        <taxon>Microascales</taxon>
        <taxon>Microascaceae</taxon>
        <taxon>Scedosporium</taxon>
    </lineage>
</organism>
<dbReference type="GO" id="GO:0016020">
    <property type="term" value="C:membrane"/>
    <property type="evidence" value="ECO:0007669"/>
    <property type="project" value="UniProtKB-SubCell"/>
</dbReference>
<feature type="transmembrane region" description="Helical" evidence="7">
    <location>
        <begin position="150"/>
        <end position="174"/>
    </location>
</feature>
<dbReference type="VEuPathDB" id="FungiDB:SAPIO_CDS6249"/>
<proteinExistence type="inferred from homology"/>
<dbReference type="PANTHER" id="PTHR33048">
    <property type="entry name" value="PTH11-LIKE INTEGRAL MEMBRANE PROTEIN (AFU_ORTHOLOGUE AFUA_5G11245)"/>
    <property type="match status" value="1"/>
</dbReference>
<evidence type="ECO:0000313" key="9">
    <source>
        <dbReference type="EMBL" id="KEZ42180.1"/>
    </source>
</evidence>
<dbReference type="HOGENOM" id="CLU_028200_0_2_1"/>
<feature type="transmembrane region" description="Helical" evidence="7">
    <location>
        <begin position="74"/>
        <end position="101"/>
    </location>
</feature>
<protein>
    <recommendedName>
        <fullName evidence="8">Rhodopsin domain-containing protein</fullName>
    </recommendedName>
</protein>
<dbReference type="Proteomes" id="UP000028545">
    <property type="component" value="Unassembled WGS sequence"/>
</dbReference>
<dbReference type="KEGG" id="sapo:SAPIO_CDS6249"/>
<keyword evidence="4 7" id="KW-0472">Membrane</keyword>
<accession>A0A084G4B8</accession>
<evidence type="ECO:0000256" key="7">
    <source>
        <dbReference type="SAM" id="Phobius"/>
    </source>
</evidence>
<reference evidence="9 10" key="1">
    <citation type="journal article" date="2014" name="Genome Announc.">
        <title>Draft genome sequence of the pathogenic fungus Scedosporium apiospermum.</title>
        <authorList>
            <person name="Vandeputte P."/>
            <person name="Ghamrawi S."/>
            <person name="Rechenmann M."/>
            <person name="Iltis A."/>
            <person name="Giraud S."/>
            <person name="Fleury M."/>
            <person name="Thornton C."/>
            <person name="Delhaes L."/>
            <person name="Meyer W."/>
            <person name="Papon N."/>
            <person name="Bouchara J.P."/>
        </authorList>
    </citation>
    <scope>NUCLEOTIDE SEQUENCE [LARGE SCALE GENOMIC DNA]</scope>
    <source>
        <strain evidence="9 10">IHEM 14462</strain>
    </source>
</reference>